<evidence type="ECO:0000313" key="10">
    <source>
        <dbReference type="Proteomes" id="UP001329915"/>
    </source>
</evidence>
<dbReference type="SUPFAM" id="SSF161098">
    <property type="entry name" value="MetI-like"/>
    <property type="match status" value="1"/>
</dbReference>
<feature type="transmembrane region" description="Helical" evidence="7">
    <location>
        <begin position="30"/>
        <end position="47"/>
    </location>
</feature>
<evidence type="ECO:0000256" key="2">
    <source>
        <dbReference type="ARBA" id="ARBA00022448"/>
    </source>
</evidence>
<dbReference type="Pfam" id="PF00528">
    <property type="entry name" value="BPD_transp_1"/>
    <property type="match status" value="1"/>
</dbReference>
<feature type="transmembrane region" description="Helical" evidence="7">
    <location>
        <begin position="85"/>
        <end position="109"/>
    </location>
</feature>
<feature type="transmembrane region" description="Helical" evidence="7">
    <location>
        <begin position="148"/>
        <end position="169"/>
    </location>
</feature>
<dbReference type="GO" id="GO:0055085">
    <property type="term" value="P:transmembrane transport"/>
    <property type="evidence" value="ECO:0007669"/>
    <property type="project" value="InterPro"/>
</dbReference>
<gene>
    <name evidence="9" type="ORF">MFMK1_003227</name>
</gene>
<dbReference type="Proteomes" id="UP001329915">
    <property type="component" value="Chromosome"/>
</dbReference>
<dbReference type="GO" id="GO:0005886">
    <property type="term" value="C:plasma membrane"/>
    <property type="evidence" value="ECO:0007669"/>
    <property type="project" value="UniProtKB-SubCell"/>
</dbReference>
<feature type="transmembrane region" description="Helical" evidence="7">
    <location>
        <begin position="213"/>
        <end position="239"/>
    </location>
</feature>
<name>A0AAU0UVM2_9FIRM</name>
<dbReference type="PANTHER" id="PTHR30151">
    <property type="entry name" value="ALKANE SULFONATE ABC TRANSPORTER-RELATED, MEMBRANE SUBUNIT"/>
    <property type="match status" value="1"/>
</dbReference>
<accession>A0AAU0UVM2</accession>
<dbReference type="RefSeq" id="WP_366922754.1">
    <property type="nucleotide sequence ID" value="NZ_CP121694.1"/>
</dbReference>
<dbReference type="PANTHER" id="PTHR30151:SF0">
    <property type="entry name" value="ABC TRANSPORTER PERMEASE PROTEIN MJ0413-RELATED"/>
    <property type="match status" value="1"/>
</dbReference>
<comment type="similarity">
    <text evidence="7">Belongs to the binding-protein-dependent transport system permease family.</text>
</comment>
<organism evidence="9 10">
    <name type="scientific">Metallumcola ferriviriculae</name>
    <dbReference type="NCBI Taxonomy" id="3039180"/>
    <lineage>
        <taxon>Bacteria</taxon>
        <taxon>Bacillati</taxon>
        <taxon>Bacillota</taxon>
        <taxon>Clostridia</taxon>
        <taxon>Neomoorellales</taxon>
        <taxon>Desulfitibacteraceae</taxon>
        <taxon>Metallumcola</taxon>
    </lineage>
</organism>
<dbReference type="PROSITE" id="PS50928">
    <property type="entry name" value="ABC_TM1"/>
    <property type="match status" value="1"/>
</dbReference>
<protein>
    <submittedName>
        <fullName evidence="9">ABC transporter permease</fullName>
    </submittedName>
</protein>
<proteinExistence type="inferred from homology"/>
<keyword evidence="10" id="KW-1185">Reference proteome</keyword>
<dbReference type="KEGG" id="dbc:MFMK1_003227"/>
<evidence type="ECO:0000256" key="1">
    <source>
        <dbReference type="ARBA" id="ARBA00004651"/>
    </source>
</evidence>
<keyword evidence="5 7" id="KW-1133">Transmembrane helix</keyword>
<evidence type="ECO:0000256" key="5">
    <source>
        <dbReference type="ARBA" id="ARBA00022989"/>
    </source>
</evidence>
<evidence type="ECO:0000256" key="7">
    <source>
        <dbReference type="RuleBase" id="RU363032"/>
    </source>
</evidence>
<sequence>MPSQMNNYEAEKQTIIPGKLLNVDDKLRRWGMSVFTIAMFIIFWQVAAVKQWLSLPTPGVVTATLIRLIVSGDPVYGKTLQQMTFASLMIVLKGCFLSMVTAIPLGMMLGTFRFFEQFAGILLEMFRPIPPLAWIPLAYILFQDFSSPTTYVQIFVVFVGAFFPVLLNTTQGIKSVEKRFINAAITCGATRWQIISKVLFPASISHMVTGLRIGLGVGWMCVIAAEFVGGKMGIGYYIWSVYSIGGRSAEIIAGTITIGLIGYLMNKLFLVMEKRLQPWR</sequence>
<evidence type="ECO:0000256" key="4">
    <source>
        <dbReference type="ARBA" id="ARBA00022692"/>
    </source>
</evidence>
<evidence type="ECO:0000259" key="8">
    <source>
        <dbReference type="PROSITE" id="PS50928"/>
    </source>
</evidence>
<evidence type="ECO:0000256" key="3">
    <source>
        <dbReference type="ARBA" id="ARBA00022475"/>
    </source>
</evidence>
<dbReference type="EMBL" id="CP121694">
    <property type="protein sequence ID" value="WRO23368.1"/>
    <property type="molecule type" value="Genomic_DNA"/>
</dbReference>
<reference evidence="9 10" key="1">
    <citation type="submission" date="2023-04" db="EMBL/GenBank/DDBJ databases">
        <authorList>
            <person name="Hsu D."/>
        </authorList>
    </citation>
    <scope>NUCLEOTIDE SEQUENCE [LARGE SCALE GENOMIC DNA]</scope>
    <source>
        <strain evidence="9 10">MK1</strain>
    </source>
</reference>
<dbReference type="InterPro" id="IPR035906">
    <property type="entry name" value="MetI-like_sf"/>
</dbReference>
<dbReference type="Gene3D" id="1.10.3720.10">
    <property type="entry name" value="MetI-like"/>
    <property type="match status" value="1"/>
</dbReference>
<comment type="subcellular location">
    <subcellularLocation>
        <location evidence="1 7">Cell membrane</location>
        <topology evidence="1 7">Multi-pass membrane protein</topology>
    </subcellularLocation>
</comment>
<feature type="transmembrane region" description="Helical" evidence="7">
    <location>
        <begin position="121"/>
        <end position="142"/>
    </location>
</feature>
<keyword evidence="3" id="KW-1003">Cell membrane</keyword>
<keyword evidence="4 7" id="KW-0812">Transmembrane</keyword>
<dbReference type="AlphaFoldDB" id="A0AAU0UVM2"/>
<evidence type="ECO:0000256" key="6">
    <source>
        <dbReference type="ARBA" id="ARBA00023136"/>
    </source>
</evidence>
<feature type="transmembrane region" description="Helical" evidence="7">
    <location>
        <begin position="251"/>
        <end position="270"/>
    </location>
</feature>
<keyword evidence="2 7" id="KW-0813">Transport</keyword>
<feature type="domain" description="ABC transmembrane type-1" evidence="8">
    <location>
        <begin position="84"/>
        <end position="269"/>
    </location>
</feature>
<dbReference type="CDD" id="cd06261">
    <property type="entry name" value="TM_PBP2"/>
    <property type="match status" value="1"/>
</dbReference>
<keyword evidence="6 7" id="KW-0472">Membrane</keyword>
<evidence type="ECO:0000313" key="9">
    <source>
        <dbReference type="EMBL" id="WRO23368.1"/>
    </source>
</evidence>
<dbReference type="InterPro" id="IPR000515">
    <property type="entry name" value="MetI-like"/>
</dbReference>